<feature type="region of interest" description="Disordered" evidence="10">
    <location>
        <begin position="1"/>
        <end position="34"/>
    </location>
</feature>
<evidence type="ECO:0000313" key="11">
    <source>
        <dbReference type="EMBL" id="GMM33885.1"/>
    </source>
</evidence>
<comment type="similarity">
    <text evidence="9">Belongs to the methyltransferase superfamily. METTL18 family.</text>
</comment>
<proteinExistence type="inferred from homology"/>
<dbReference type="GO" id="GO:0005737">
    <property type="term" value="C:cytoplasm"/>
    <property type="evidence" value="ECO:0007669"/>
    <property type="project" value="UniProtKB-SubCell"/>
</dbReference>
<reference evidence="11 12" key="1">
    <citation type="journal article" date="2023" name="Elife">
        <title>Identification of key yeast species and microbe-microbe interactions impacting larval growth of Drosophila in the wild.</title>
        <authorList>
            <person name="Mure A."/>
            <person name="Sugiura Y."/>
            <person name="Maeda R."/>
            <person name="Honda K."/>
            <person name="Sakurai N."/>
            <person name="Takahashi Y."/>
            <person name="Watada M."/>
            <person name="Katoh T."/>
            <person name="Gotoh A."/>
            <person name="Gotoh Y."/>
            <person name="Taniguchi I."/>
            <person name="Nakamura K."/>
            <person name="Hayashi T."/>
            <person name="Katayama T."/>
            <person name="Uemura T."/>
            <person name="Hattori Y."/>
        </authorList>
    </citation>
    <scope>NUCLEOTIDE SEQUENCE [LARGE SCALE GENOMIC DNA]</scope>
    <source>
        <strain evidence="11 12">SC-9</strain>
    </source>
</reference>
<keyword evidence="4" id="KW-0963">Cytoplasm</keyword>
<comment type="caution">
    <text evidence="11">The sequence shown here is derived from an EMBL/GenBank/DDBJ whole genome shotgun (WGS) entry which is preliminary data.</text>
</comment>
<evidence type="ECO:0000256" key="4">
    <source>
        <dbReference type="ARBA" id="ARBA00022490"/>
    </source>
</evidence>
<gene>
    <name evidence="11" type="ORF">DASC09_012100</name>
</gene>
<evidence type="ECO:0000256" key="9">
    <source>
        <dbReference type="ARBA" id="ARBA00038126"/>
    </source>
</evidence>
<dbReference type="GeneID" id="90071864"/>
<evidence type="ECO:0000313" key="12">
    <source>
        <dbReference type="Proteomes" id="UP001360560"/>
    </source>
</evidence>
<feature type="compositionally biased region" description="Polar residues" evidence="10">
    <location>
        <begin position="20"/>
        <end position="29"/>
    </location>
</feature>
<dbReference type="GO" id="GO:0032259">
    <property type="term" value="P:methylation"/>
    <property type="evidence" value="ECO:0007669"/>
    <property type="project" value="UniProtKB-KW"/>
</dbReference>
<dbReference type="EMBL" id="BTFZ01000002">
    <property type="protein sequence ID" value="GMM33885.1"/>
    <property type="molecule type" value="Genomic_DNA"/>
</dbReference>
<evidence type="ECO:0000256" key="1">
    <source>
        <dbReference type="ARBA" id="ARBA00004123"/>
    </source>
</evidence>
<dbReference type="InterPro" id="IPR029063">
    <property type="entry name" value="SAM-dependent_MTases_sf"/>
</dbReference>
<dbReference type="RefSeq" id="XP_064850885.1">
    <property type="nucleotide sequence ID" value="XM_064994813.1"/>
</dbReference>
<evidence type="ECO:0000256" key="7">
    <source>
        <dbReference type="ARBA" id="ARBA00022691"/>
    </source>
</evidence>
<keyword evidence="12" id="KW-1185">Reference proteome</keyword>
<evidence type="ECO:0000256" key="5">
    <source>
        <dbReference type="ARBA" id="ARBA00022603"/>
    </source>
</evidence>
<dbReference type="EC" id="2.1.1.85" evidence="3"/>
<name>A0AAV5QHE0_9ASCO</name>
<dbReference type="PANTHER" id="PTHR14614:SF39">
    <property type="entry name" value="HISTIDINE PROTEIN METHYLTRANSFERASE 1 HOMOLOG"/>
    <property type="match status" value="1"/>
</dbReference>
<dbReference type="GO" id="GO:0018064">
    <property type="term" value="F:protein-L-histidine N-tele-methyltransferase activity"/>
    <property type="evidence" value="ECO:0007669"/>
    <property type="project" value="UniProtKB-EC"/>
</dbReference>
<evidence type="ECO:0000256" key="8">
    <source>
        <dbReference type="ARBA" id="ARBA00023242"/>
    </source>
</evidence>
<dbReference type="GO" id="GO:0005634">
    <property type="term" value="C:nucleus"/>
    <property type="evidence" value="ECO:0007669"/>
    <property type="project" value="UniProtKB-SubCell"/>
</dbReference>
<keyword evidence="8" id="KW-0539">Nucleus</keyword>
<accession>A0AAV5QHE0</accession>
<organism evidence="11 12">
    <name type="scientific">Saccharomycopsis crataegensis</name>
    <dbReference type="NCBI Taxonomy" id="43959"/>
    <lineage>
        <taxon>Eukaryota</taxon>
        <taxon>Fungi</taxon>
        <taxon>Dikarya</taxon>
        <taxon>Ascomycota</taxon>
        <taxon>Saccharomycotina</taxon>
        <taxon>Saccharomycetes</taxon>
        <taxon>Saccharomycopsidaceae</taxon>
        <taxon>Saccharomycopsis</taxon>
    </lineage>
</organism>
<evidence type="ECO:0000256" key="10">
    <source>
        <dbReference type="SAM" id="MobiDB-lite"/>
    </source>
</evidence>
<protein>
    <recommendedName>
        <fullName evidence="3">protein-histidine N-methyltransferase</fullName>
        <ecNumber evidence="3">2.1.1.85</ecNumber>
    </recommendedName>
</protein>
<dbReference type="PANTHER" id="PTHR14614">
    <property type="entry name" value="HEPATOCELLULAR CARCINOMA-ASSOCIATED ANTIGEN"/>
    <property type="match status" value="1"/>
</dbReference>
<evidence type="ECO:0000256" key="2">
    <source>
        <dbReference type="ARBA" id="ARBA00004496"/>
    </source>
</evidence>
<dbReference type="Proteomes" id="UP001360560">
    <property type="component" value="Unassembled WGS sequence"/>
</dbReference>
<dbReference type="AlphaFoldDB" id="A0AAV5QHE0"/>
<evidence type="ECO:0000256" key="3">
    <source>
        <dbReference type="ARBA" id="ARBA00012533"/>
    </source>
</evidence>
<dbReference type="InterPro" id="IPR019410">
    <property type="entry name" value="Methyltransf_16"/>
</dbReference>
<keyword evidence="5" id="KW-0489">Methyltransferase</keyword>
<dbReference type="Gene3D" id="3.40.50.150">
    <property type="entry name" value="Vaccinia Virus protein VP39"/>
    <property type="match status" value="1"/>
</dbReference>
<keyword evidence="7" id="KW-0949">S-adenosyl-L-methionine</keyword>
<evidence type="ECO:0000256" key="6">
    <source>
        <dbReference type="ARBA" id="ARBA00022679"/>
    </source>
</evidence>
<sequence>MGFSFAFDDEDIENEDKGNQKQQNSTEQVINPLDKTHDQGIEASSLNLKEILETLLDVPLTFSEAFSKIYKRELFDVKHQLMLEDDNIYNENLEDTLMGNDDLKKYIYEGGLKTWECSVDLIIHLQSLSGEFFEVSQIIELGSGTSLPSCFLFKECLTQSRPMRFVLSDYNKSVLRLVTVPNLVINWFTSLDLESKQELKKSFKINADIDAELQITRELIDKFFEDLDKKSIEVQILSGSWGRDFLNYIDVSRKSLTLTSETIYSPDIVPTISEILIELSKSGKCVVAAKDIYFGVGGTVLGFLEYLNGRINNDKLGLKYELKRIATGGLNRSLITITN</sequence>
<keyword evidence="6" id="KW-0808">Transferase</keyword>
<comment type="subcellular location">
    <subcellularLocation>
        <location evidence="2">Cytoplasm</location>
    </subcellularLocation>
    <subcellularLocation>
        <location evidence="1">Nucleus</location>
    </subcellularLocation>
</comment>